<name>A0A0C3CS19_OIDMZ</name>
<proteinExistence type="predicted"/>
<reference evidence="2" key="2">
    <citation type="submission" date="2015-01" db="EMBL/GenBank/DDBJ databases">
        <title>Evolutionary Origins and Diversification of the Mycorrhizal Mutualists.</title>
        <authorList>
            <consortium name="DOE Joint Genome Institute"/>
            <consortium name="Mycorrhizal Genomics Consortium"/>
            <person name="Kohler A."/>
            <person name="Kuo A."/>
            <person name="Nagy L.G."/>
            <person name="Floudas D."/>
            <person name="Copeland A."/>
            <person name="Barry K.W."/>
            <person name="Cichocki N."/>
            <person name="Veneault-Fourrey C."/>
            <person name="LaButti K."/>
            <person name="Lindquist E.A."/>
            <person name="Lipzen A."/>
            <person name="Lundell T."/>
            <person name="Morin E."/>
            <person name="Murat C."/>
            <person name="Riley R."/>
            <person name="Ohm R."/>
            <person name="Sun H."/>
            <person name="Tunlid A."/>
            <person name="Henrissat B."/>
            <person name="Grigoriev I.V."/>
            <person name="Hibbett D.S."/>
            <person name="Martin F."/>
        </authorList>
    </citation>
    <scope>NUCLEOTIDE SEQUENCE [LARGE SCALE GENOMIC DNA]</scope>
    <source>
        <strain evidence="2">Zn</strain>
    </source>
</reference>
<evidence type="ECO:0000313" key="1">
    <source>
        <dbReference type="EMBL" id="KIM92477.1"/>
    </source>
</evidence>
<accession>A0A0C3CS19</accession>
<dbReference type="Proteomes" id="UP000054321">
    <property type="component" value="Unassembled WGS sequence"/>
</dbReference>
<gene>
    <name evidence="1" type="ORF">OIDMADRAFT_62563</name>
</gene>
<dbReference type="InParanoid" id="A0A0C3CS19"/>
<dbReference type="HOGENOM" id="CLU_2677809_0_0_1"/>
<keyword evidence="2" id="KW-1185">Reference proteome</keyword>
<dbReference type="EMBL" id="KN832948">
    <property type="protein sequence ID" value="KIM92477.1"/>
    <property type="molecule type" value="Genomic_DNA"/>
</dbReference>
<dbReference type="AlphaFoldDB" id="A0A0C3CS19"/>
<evidence type="ECO:0000313" key="2">
    <source>
        <dbReference type="Proteomes" id="UP000054321"/>
    </source>
</evidence>
<protein>
    <submittedName>
        <fullName evidence="1">Uncharacterized protein</fullName>
    </submittedName>
</protein>
<reference evidence="1 2" key="1">
    <citation type="submission" date="2014-04" db="EMBL/GenBank/DDBJ databases">
        <authorList>
            <consortium name="DOE Joint Genome Institute"/>
            <person name="Kuo A."/>
            <person name="Martino E."/>
            <person name="Perotto S."/>
            <person name="Kohler A."/>
            <person name="Nagy L.G."/>
            <person name="Floudas D."/>
            <person name="Copeland A."/>
            <person name="Barry K.W."/>
            <person name="Cichocki N."/>
            <person name="Veneault-Fourrey C."/>
            <person name="LaButti K."/>
            <person name="Lindquist E.A."/>
            <person name="Lipzen A."/>
            <person name="Lundell T."/>
            <person name="Morin E."/>
            <person name="Murat C."/>
            <person name="Sun H."/>
            <person name="Tunlid A."/>
            <person name="Henrissat B."/>
            <person name="Grigoriev I.V."/>
            <person name="Hibbett D.S."/>
            <person name="Martin F."/>
            <person name="Nordberg H.P."/>
            <person name="Cantor M.N."/>
            <person name="Hua S.X."/>
        </authorList>
    </citation>
    <scope>NUCLEOTIDE SEQUENCE [LARGE SCALE GENOMIC DNA]</scope>
    <source>
        <strain evidence="1 2">Zn</strain>
    </source>
</reference>
<organism evidence="1 2">
    <name type="scientific">Oidiodendron maius (strain Zn)</name>
    <dbReference type="NCBI Taxonomy" id="913774"/>
    <lineage>
        <taxon>Eukaryota</taxon>
        <taxon>Fungi</taxon>
        <taxon>Dikarya</taxon>
        <taxon>Ascomycota</taxon>
        <taxon>Pezizomycotina</taxon>
        <taxon>Leotiomycetes</taxon>
        <taxon>Leotiomycetes incertae sedis</taxon>
        <taxon>Myxotrichaceae</taxon>
        <taxon>Oidiodendron</taxon>
    </lineage>
</organism>
<sequence length="85" mass="9676">ITGETPAHIVLYCPELQQEREELQRALLPHPLRTTRDFTAATADPACAGTVVRWLLATGRLPEFRRACRYAAIQDQEEEEEERGL</sequence>
<feature type="non-terminal residue" evidence="1">
    <location>
        <position position="1"/>
    </location>
</feature>